<dbReference type="OrthoDB" id="6707712at2"/>
<dbReference type="AlphaFoldDB" id="A0A2U3MXY0"/>
<accession>A0A2U3MXY0</accession>
<dbReference type="EMBL" id="OOGT01000051">
    <property type="protein sequence ID" value="SPL70290.1"/>
    <property type="molecule type" value="Genomic_DNA"/>
</dbReference>
<reference evidence="3" key="1">
    <citation type="submission" date="2018-03" db="EMBL/GenBank/DDBJ databases">
        <authorList>
            <person name="Blom J."/>
        </authorList>
    </citation>
    <scope>NUCLEOTIDE SEQUENCE [LARGE SCALE GENOMIC DNA]</scope>
    <source>
        <strain evidence="3">KPC-SM-21</strain>
    </source>
</reference>
<evidence type="ECO:0000313" key="2">
    <source>
        <dbReference type="EMBL" id="SPL70290.1"/>
    </source>
</evidence>
<dbReference type="InParanoid" id="A0A2U3MXY0"/>
<gene>
    <name evidence="2" type="ORF">KPC_1468</name>
</gene>
<organism evidence="2 3">
    <name type="scientific">Acinetobacter stercoris</name>
    <dbReference type="NCBI Taxonomy" id="2126983"/>
    <lineage>
        <taxon>Bacteria</taxon>
        <taxon>Pseudomonadati</taxon>
        <taxon>Pseudomonadota</taxon>
        <taxon>Gammaproteobacteria</taxon>
        <taxon>Moraxellales</taxon>
        <taxon>Moraxellaceae</taxon>
        <taxon>Acinetobacter</taxon>
    </lineage>
</organism>
<evidence type="ECO:0000313" key="3">
    <source>
        <dbReference type="Proteomes" id="UP000245974"/>
    </source>
</evidence>
<dbReference type="RefSeq" id="WP_087553316.1">
    <property type="nucleotide sequence ID" value="NZ_OOGT01000051.1"/>
</dbReference>
<sequence>MPRIYCPMCASDEIEIAEPPLSNPNSSLGQSLLKPPMQSLMQYIVNYAAMGISGVRLIKGQRPMVYVVGAVIGGAVGCAACFLNYVQEQQPNPKLKETAQAEILYECLECGHHFAQSFADRA</sequence>
<evidence type="ECO:0000256" key="1">
    <source>
        <dbReference type="SAM" id="Phobius"/>
    </source>
</evidence>
<keyword evidence="1" id="KW-1133">Transmembrane helix</keyword>
<keyword evidence="3" id="KW-1185">Reference proteome</keyword>
<name>A0A2U3MXY0_9GAMM</name>
<protein>
    <submittedName>
        <fullName evidence="2">Uncharacterized protein</fullName>
    </submittedName>
</protein>
<feature type="transmembrane region" description="Helical" evidence="1">
    <location>
        <begin position="64"/>
        <end position="86"/>
    </location>
</feature>
<keyword evidence="1" id="KW-0472">Membrane</keyword>
<dbReference type="Proteomes" id="UP000245974">
    <property type="component" value="Unassembled WGS sequence"/>
</dbReference>
<proteinExistence type="predicted"/>
<keyword evidence="1" id="KW-0812">Transmembrane</keyword>